<evidence type="ECO:0000313" key="2">
    <source>
        <dbReference type="EMBL" id="SAL73887.1"/>
    </source>
</evidence>
<proteinExistence type="predicted"/>
<dbReference type="GO" id="GO:0051213">
    <property type="term" value="F:dioxygenase activity"/>
    <property type="evidence" value="ECO:0007669"/>
    <property type="project" value="UniProtKB-KW"/>
</dbReference>
<dbReference type="Proteomes" id="UP000054770">
    <property type="component" value="Unassembled WGS sequence"/>
</dbReference>
<sequence length="159" mass="16795">MSTPAVKPIPEGMHSLTPHLVCAGAAEAIAFYVKAFNAVEMVRLPAPGGKLMHASLKIGDSTLMLVDEMPGCGALGPTSLKGSPVTLHLYVEDVDAAFAQAVAAGAKATMPVTDMFWGDRYGQVEDPFGHRWSIATHKRDVTPAEMQEAMAKMGPMSGQ</sequence>
<dbReference type="OrthoDB" id="9795306at2"/>
<dbReference type="Pfam" id="PF00903">
    <property type="entry name" value="Glyoxalase"/>
    <property type="match status" value="1"/>
</dbReference>
<dbReference type="PROSITE" id="PS51819">
    <property type="entry name" value="VOC"/>
    <property type="match status" value="1"/>
</dbReference>
<dbReference type="InterPro" id="IPR037523">
    <property type="entry name" value="VOC_core"/>
</dbReference>
<dbReference type="RefSeq" id="WP_087646566.1">
    <property type="nucleotide sequence ID" value="NZ_FCON02000054.1"/>
</dbReference>
<organism evidence="2 3">
    <name type="scientific">Caballeronia choica</name>
    <dbReference type="NCBI Taxonomy" id="326476"/>
    <lineage>
        <taxon>Bacteria</taxon>
        <taxon>Pseudomonadati</taxon>
        <taxon>Pseudomonadota</taxon>
        <taxon>Betaproteobacteria</taxon>
        <taxon>Burkholderiales</taxon>
        <taxon>Burkholderiaceae</taxon>
        <taxon>Caballeronia</taxon>
    </lineage>
</organism>
<accession>A0A158JYG9</accession>
<comment type="caution">
    <text evidence="2">The sequence shown here is derived from an EMBL/GenBank/DDBJ whole genome shotgun (WGS) entry which is preliminary data.</text>
</comment>
<name>A0A158JYG9_9BURK</name>
<evidence type="ECO:0000313" key="3">
    <source>
        <dbReference type="Proteomes" id="UP000054770"/>
    </source>
</evidence>
<keyword evidence="3" id="KW-1185">Reference proteome</keyword>
<dbReference type="Gene3D" id="3.30.720.120">
    <property type="match status" value="1"/>
</dbReference>
<dbReference type="PANTHER" id="PTHR34109">
    <property type="entry name" value="BNAUNNG04460D PROTEIN-RELATED"/>
    <property type="match status" value="1"/>
</dbReference>
<feature type="domain" description="VOC" evidence="1">
    <location>
        <begin position="12"/>
        <end position="137"/>
    </location>
</feature>
<dbReference type="InterPro" id="IPR029068">
    <property type="entry name" value="Glyas_Bleomycin-R_OHBP_Dase"/>
</dbReference>
<dbReference type="InterPro" id="IPR004360">
    <property type="entry name" value="Glyas_Fos-R_dOase_dom"/>
</dbReference>
<dbReference type="PANTHER" id="PTHR34109:SF1">
    <property type="entry name" value="VOC DOMAIN-CONTAINING PROTEIN"/>
    <property type="match status" value="1"/>
</dbReference>
<evidence type="ECO:0000259" key="1">
    <source>
        <dbReference type="PROSITE" id="PS51819"/>
    </source>
</evidence>
<dbReference type="SUPFAM" id="SSF54593">
    <property type="entry name" value="Glyoxalase/Bleomycin resistance protein/Dihydroxybiphenyl dioxygenase"/>
    <property type="match status" value="1"/>
</dbReference>
<dbReference type="Gene3D" id="3.30.720.110">
    <property type="match status" value="1"/>
</dbReference>
<dbReference type="AlphaFoldDB" id="A0A158JYG9"/>
<protein>
    <submittedName>
        <fullName evidence="2">Glyoxalase/bleomycin resistance protein/dioxygenase superfamily protein</fullName>
    </submittedName>
</protein>
<dbReference type="CDD" id="cd07246">
    <property type="entry name" value="VOC_like"/>
    <property type="match status" value="1"/>
</dbReference>
<gene>
    <name evidence="2" type="ORF">AWB68_04497</name>
</gene>
<dbReference type="EMBL" id="FCON02000054">
    <property type="protein sequence ID" value="SAL73887.1"/>
    <property type="molecule type" value="Genomic_DNA"/>
</dbReference>
<reference evidence="2" key="1">
    <citation type="submission" date="2016-01" db="EMBL/GenBank/DDBJ databases">
        <authorList>
            <person name="Peeters C."/>
        </authorList>
    </citation>
    <scope>NUCLEOTIDE SEQUENCE [LARGE SCALE GENOMIC DNA]</scope>
    <source>
        <strain evidence="2">LMG 22940</strain>
    </source>
</reference>